<accession>A0A8H3WUB3</accession>
<keyword evidence="3" id="KW-1185">Reference proteome</keyword>
<dbReference type="Proteomes" id="UP000439903">
    <property type="component" value="Unassembled WGS sequence"/>
</dbReference>
<protein>
    <submittedName>
        <fullName evidence="2">Uncharacterized protein</fullName>
    </submittedName>
</protein>
<evidence type="ECO:0000313" key="3">
    <source>
        <dbReference type="Proteomes" id="UP000439903"/>
    </source>
</evidence>
<evidence type="ECO:0000313" key="2">
    <source>
        <dbReference type="EMBL" id="KAF0345968.1"/>
    </source>
</evidence>
<keyword evidence="1" id="KW-0812">Transmembrane</keyword>
<gene>
    <name evidence="2" type="ORF">F8M41_015760</name>
</gene>
<dbReference type="AlphaFoldDB" id="A0A8H3WUB3"/>
<dbReference type="EMBL" id="WTPW01003331">
    <property type="protein sequence ID" value="KAF0345968.1"/>
    <property type="molecule type" value="Genomic_DNA"/>
</dbReference>
<proteinExistence type="predicted"/>
<reference evidence="2 3" key="1">
    <citation type="journal article" date="2019" name="Environ. Microbiol.">
        <title>At the nexus of three kingdoms: the genome of the mycorrhizal fungus Gigaspora margarita provides insights into plant, endobacterial and fungal interactions.</title>
        <authorList>
            <person name="Venice F."/>
            <person name="Ghignone S."/>
            <person name="Salvioli di Fossalunga A."/>
            <person name="Amselem J."/>
            <person name="Novero M."/>
            <person name="Xianan X."/>
            <person name="Sedzielewska Toro K."/>
            <person name="Morin E."/>
            <person name="Lipzen A."/>
            <person name="Grigoriev I.V."/>
            <person name="Henrissat B."/>
            <person name="Martin F.M."/>
            <person name="Bonfante P."/>
        </authorList>
    </citation>
    <scope>NUCLEOTIDE SEQUENCE [LARGE SCALE GENOMIC DNA]</scope>
    <source>
        <strain evidence="2 3">BEG34</strain>
    </source>
</reference>
<organism evidence="2 3">
    <name type="scientific">Gigaspora margarita</name>
    <dbReference type="NCBI Taxonomy" id="4874"/>
    <lineage>
        <taxon>Eukaryota</taxon>
        <taxon>Fungi</taxon>
        <taxon>Fungi incertae sedis</taxon>
        <taxon>Mucoromycota</taxon>
        <taxon>Glomeromycotina</taxon>
        <taxon>Glomeromycetes</taxon>
        <taxon>Diversisporales</taxon>
        <taxon>Gigasporaceae</taxon>
        <taxon>Gigaspora</taxon>
    </lineage>
</organism>
<keyword evidence="1" id="KW-0472">Membrane</keyword>
<evidence type="ECO:0000256" key="1">
    <source>
        <dbReference type="SAM" id="Phobius"/>
    </source>
</evidence>
<feature type="transmembrane region" description="Helical" evidence="1">
    <location>
        <begin position="70"/>
        <end position="89"/>
    </location>
</feature>
<keyword evidence="1" id="KW-1133">Transmembrane helix</keyword>
<comment type="caution">
    <text evidence="2">The sequence shown here is derived from an EMBL/GenBank/DDBJ whole genome shotgun (WGS) entry which is preliminary data.</text>
</comment>
<name>A0A8H3WUB3_GIGMA</name>
<sequence>MSLVPPFSLFFLWPSRFSCSGMSGLYLSTTILDIKKGSSELGSSMLKVLNSISPFCSLLSSSASYSESSISIFILASPLVSMFILMFVVV</sequence>